<proteinExistence type="predicted"/>
<gene>
    <name evidence="1" type="ORF">UT11_C0045G0001</name>
</gene>
<protein>
    <submittedName>
        <fullName evidence="1">Uncharacterized protein</fullName>
    </submittedName>
</protein>
<name>A0A0G0LIV8_9BACT</name>
<dbReference type="EMBL" id="LBVO01000045">
    <property type="protein sequence ID" value="KKQ87875.1"/>
    <property type="molecule type" value="Genomic_DNA"/>
</dbReference>
<evidence type="ECO:0000313" key="1">
    <source>
        <dbReference type="EMBL" id="KKQ87875.1"/>
    </source>
</evidence>
<reference evidence="1 2" key="1">
    <citation type="journal article" date="2015" name="Nature">
        <title>rRNA introns, odd ribosomes, and small enigmatic genomes across a large radiation of phyla.</title>
        <authorList>
            <person name="Brown C.T."/>
            <person name="Hug L.A."/>
            <person name="Thomas B.C."/>
            <person name="Sharon I."/>
            <person name="Castelle C.J."/>
            <person name="Singh A."/>
            <person name="Wilkins M.J."/>
            <person name="Williams K.H."/>
            <person name="Banfield J.F."/>
        </authorList>
    </citation>
    <scope>NUCLEOTIDE SEQUENCE [LARGE SCALE GENOMIC DNA]</scope>
</reference>
<comment type="caution">
    <text evidence="1">The sequence shown here is derived from an EMBL/GenBank/DDBJ whole genome shotgun (WGS) entry which is preliminary data.</text>
</comment>
<evidence type="ECO:0000313" key="2">
    <source>
        <dbReference type="Proteomes" id="UP000033934"/>
    </source>
</evidence>
<dbReference type="AlphaFoldDB" id="A0A0G0LIV8"/>
<sequence length="278" mass="33248">METTEKYNKEYNKMSNSQKFEEFQLSWQLTSFGGAEGTANEDLKRLWNHFLGQGGFDSMHFGDLFYYYSKALHMVEVLELKPIADSRKKKLRLLLIGEAMEAKATHNVLYDNRKDQMVAWLKETCEERIRYWENIEETIGESLNVKDDPWTGEDHPLEDLLNERDEIGWVLLGIRDQQAEDKYVTVDIKSYERRMKIADITLKKLVLFSLWDYYREYHEPTPYAPPDFWWRRVDGHEFQLPEEDWVRKWLDYDRAAQEVKKIEEEEELANLHEAATSK</sequence>
<dbReference type="Proteomes" id="UP000033934">
    <property type="component" value="Unassembled WGS sequence"/>
</dbReference>
<accession>A0A0G0LIV8</accession>
<organism evidence="1 2">
    <name type="scientific">Berkelbacteria bacterium GW2011_GWA2_38_9</name>
    <dbReference type="NCBI Taxonomy" id="1618334"/>
    <lineage>
        <taxon>Bacteria</taxon>
        <taxon>Candidatus Berkelbacteria</taxon>
    </lineage>
</organism>